<gene>
    <name evidence="1" type="ORF">M0R45_018377</name>
</gene>
<evidence type="ECO:0000313" key="2">
    <source>
        <dbReference type="Proteomes" id="UP001457282"/>
    </source>
</evidence>
<accession>A0AAW1X5S9</accession>
<sequence length="72" mass="8078">MVTEKSSHEERLQQLKAFDQSKAGVKGVVDAGITNVPPISSVQIKIPQPPATIRYLVFLEFQLWISLTSVRR</sequence>
<dbReference type="Proteomes" id="UP001457282">
    <property type="component" value="Unassembled WGS sequence"/>
</dbReference>
<dbReference type="EMBL" id="JBEDUW010000004">
    <property type="protein sequence ID" value="KAK9931082.1"/>
    <property type="molecule type" value="Genomic_DNA"/>
</dbReference>
<name>A0AAW1X5S9_RUBAR</name>
<keyword evidence="2" id="KW-1185">Reference proteome</keyword>
<reference evidence="1 2" key="1">
    <citation type="journal article" date="2023" name="G3 (Bethesda)">
        <title>A chromosome-length genome assembly and annotation of blackberry (Rubus argutus, cv. 'Hillquist').</title>
        <authorList>
            <person name="Bruna T."/>
            <person name="Aryal R."/>
            <person name="Dudchenko O."/>
            <person name="Sargent D.J."/>
            <person name="Mead D."/>
            <person name="Buti M."/>
            <person name="Cavallini A."/>
            <person name="Hytonen T."/>
            <person name="Andres J."/>
            <person name="Pham M."/>
            <person name="Weisz D."/>
            <person name="Mascagni F."/>
            <person name="Usai G."/>
            <person name="Natali L."/>
            <person name="Bassil N."/>
            <person name="Fernandez G.E."/>
            <person name="Lomsadze A."/>
            <person name="Armour M."/>
            <person name="Olukolu B."/>
            <person name="Poorten T."/>
            <person name="Britton C."/>
            <person name="Davik J."/>
            <person name="Ashrafi H."/>
            <person name="Aiden E.L."/>
            <person name="Borodovsky M."/>
            <person name="Worthington M."/>
        </authorList>
    </citation>
    <scope>NUCLEOTIDE SEQUENCE [LARGE SCALE GENOMIC DNA]</scope>
    <source>
        <strain evidence="1">PI 553951</strain>
    </source>
</reference>
<comment type="caution">
    <text evidence="1">The sequence shown here is derived from an EMBL/GenBank/DDBJ whole genome shotgun (WGS) entry which is preliminary data.</text>
</comment>
<evidence type="ECO:0000313" key="1">
    <source>
        <dbReference type="EMBL" id="KAK9931082.1"/>
    </source>
</evidence>
<dbReference type="AlphaFoldDB" id="A0AAW1X5S9"/>
<protein>
    <submittedName>
        <fullName evidence="1">Uncharacterized protein</fullName>
    </submittedName>
</protein>
<proteinExistence type="predicted"/>
<organism evidence="1 2">
    <name type="scientific">Rubus argutus</name>
    <name type="common">Southern blackberry</name>
    <dbReference type="NCBI Taxonomy" id="59490"/>
    <lineage>
        <taxon>Eukaryota</taxon>
        <taxon>Viridiplantae</taxon>
        <taxon>Streptophyta</taxon>
        <taxon>Embryophyta</taxon>
        <taxon>Tracheophyta</taxon>
        <taxon>Spermatophyta</taxon>
        <taxon>Magnoliopsida</taxon>
        <taxon>eudicotyledons</taxon>
        <taxon>Gunneridae</taxon>
        <taxon>Pentapetalae</taxon>
        <taxon>rosids</taxon>
        <taxon>fabids</taxon>
        <taxon>Rosales</taxon>
        <taxon>Rosaceae</taxon>
        <taxon>Rosoideae</taxon>
        <taxon>Rosoideae incertae sedis</taxon>
        <taxon>Rubus</taxon>
    </lineage>
</organism>